<organism evidence="1 2">
    <name type="scientific">Mucor circinelloides f. circinelloides (strain 1006PhL)</name>
    <name type="common">Mucormycosis agent</name>
    <name type="synonym">Calyptromyces circinelloides</name>
    <dbReference type="NCBI Taxonomy" id="1220926"/>
    <lineage>
        <taxon>Eukaryota</taxon>
        <taxon>Fungi</taxon>
        <taxon>Fungi incertae sedis</taxon>
        <taxon>Mucoromycota</taxon>
        <taxon>Mucoromycotina</taxon>
        <taxon>Mucoromycetes</taxon>
        <taxon>Mucorales</taxon>
        <taxon>Mucorineae</taxon>
        <taxon>Mucoraceae</taxon>
        <taxon>Mucor</taxon>
    </lineage>
</organism>
<dbReference type="EMBL" id="KE123985">
    <property type="protein sequence ID" value="EPB86632.1"/>
    <property type="molecule type" value="Genomic_DNA"/>
</dbReference>
<evidence type="ECO:0000313" key="1">
    <source>
        <dbReference type="EMBL" id="EPB86632.1"/>
    </source>
</evidence>
<evidence type="ECO:0000313" key="2">
    <source>
        <dbReference type="Proteomes" id="UP000014254"/>
    </source>
</evidence>
<proteinExistence type="predicted"/>
<dbReference type="VEuPathDB" id="FungiDB:HMPREF1544_06608"/>
<reference evidence="2" key="1">
    <citation type="submission" date="2013-05" db="EMBL/GenBank/DDBJ databases">
        <title>The Genome sequence of Mucor circinelloides f. circinelloides 1006PhL.</title>
        <authorList>
            <consortium name="The Broad Institute Genomics Platform"/>
            <person name="Cuomo C."/>
            <person name="Earl A."/>
            <person name="Findley K."/>
            <person name="Lee S.C."/>
            <person name="Walker B."/>
            <person name="Young S."/>
            <person name="Zeng Q."/>
            <person name="Gargeya S."/>
            <person name="Fitzgerald M."/>
            <person name="Haas B."/>
            <person name="Abouelleil A."/>
            <person name="Allen A.W."/>
            <person name="Alvarado L."/>
            <person name="Arachchi H.M."/>
            <person name="Berlin A.M."/>
            <person name="Chapman S.B."/>
            <person name="Gainer-Dewar J."/>
            <person name="Goldberg J."/>
            <person name="Griggs A."/>
            <person name="Gujja S."/>
            <person name="Hansen M."/>
            <person name="Howarth C."/>
            <person name="Imamovic A."/>
            <person name="Ireland A."/>
            <person name="Larimer J."/>
            <person name="McCowan C."/>
            <person name="Murphy C."/>
            <person name="Pearson M."/>
            <person name="Poon T.W."/>
            <person name="Priest M."/>
            <person name="Roberts A."/>
            <person name="Saif S."/>
            <person name="Shea T."/>
            <person name="Sisk P."/>
            <person name="Sykes S."/>
            <person name="Wortman J."/>
            <person name="Nusbaum C."/>
            <person name="Birren B."/>
        </authorList>
    </citation>
    <scope>NUCLEOTIDE SEQUENCE [LARGE SCALE GENOMIC DNA]</scope>
    <source>
        <strain evidence="2">1006PhL</strain>
    </source>
</reference>
<dbReference type="Proteomes" id="UP000014254">
    <property type="component" value="Unassembled WGS sequence"/>
</dbReference>
<dbReference type="OMA" id="WATLNIG"/>
<dbReference type="OrthoDB" id="2260247at2759"/>
<sequence>MKGQFLNRLSHFFTPSFSSDQISTSSTKETTADYYYRTVHSQPIVPKRTRWATLNIGKKTLKKAKKYNDIPAGEWFASPLHADSCESCKLTQCFFDEKVEILAPSASTASFITSSSTTIQAQHIPYYFSSPSCLSLELDIKNKEQEDAATSPTLKDEKEKGEVAVEAEKKNTDFGRTYKVFSIQIYNKDDFYD</sequence>
<accession>S2JDS7</accession>
<protein>
    <submittedName>
        <fullName evidence="1">Uncharacterized protein</fullName>
    </submittedName>
</protein>
<name>S2JDS7_MUCC1</name>
<dbReference type="AlphaFoldDB" id="S2JDS7"/>
<gene>
    <name evidence="1" type="ORF">HMPREF1544_06608</name>
</gene>
<dbReference type="InParanoid" id="S2JDS7"/>
<keyword evidence="2" id="KW-1185">Reference proteome</keyword>